<dbReference type="Pfam" id="PF13378">
    <property type="entry name" value="MR_MLE_C"/>
    <property type="match status" value="1"/>
</dbReference>
<dbReference type="SUPFAM" id="SSF51604">
    <property type="entry name" value="Enolase C-terminal domain-like"/>
    <property type="match status" value="1"/>
</dbReference>
<evidence type="ECO:0000256" key="5">
    <source>
        <dbReference type="PIRSR" id="PIRSR634603-1"/>
    </source>
</evidence>
<evidence type="ECO:0000256" key="4">
    <source>
        <dbReference type="ARBA" id="ARBA00023235"/>
    </source>
</evidence>
<feature type="binding site" evidence="6">
    <location>
        <position position="216"/>
    </location>
    <ligand>
        <name>Mg(2+)</name>
        <dbReference type="ChEBI" id="CHEBI:18420"/>
    </ligand>
</feature>
<evidence type="ECO:0000313" key="9">
    <source>
        <dbReference type="EMBL" id="SDM44858.1"/>
    </source>
</evidence>
<dbReference type="GO" id="GO:0016855">
    <property type="term" value="F:racemase and epimerase activity, acting on amino acids and derivatives"/>
    <property type="evidence" value="ECO:0007669"/>
    <property type="project" value="UniProtKB-UniRule"/>
</dbReference>
<dbReference type="Gene3D" id="3.30.390.10">
    <property type="entry name" value="Enolase-like, N-terminal domain"/>
    <property type="match status" value="1"/>
</dbReference>
<feature type="binding site" evidence="6">
    <location>
        <position position="190"/>
    </location>
    <ligand>
        <name>Mg(2+)</name>
        <dbReference type="ChEBI" id="CHEBI:18420"/>
    </ligand>
</feature>
<keyword evidence="4 7" id="KW-0413">Isomerase</keyword>
<dbReference type="InterPro" id="IPR034603">
    <property type="entry name" value="Dipeptide_epimerase"/>
</dbReference>
<evidence type="ECO:0000313" key="10">
    <source>
        <dbReference type="Proteomes" id="UP000198901"/>
    </source>
</evidence>
<dbReference type="STRING" id="563176.SAMN04488090_3489"/>
<feature type="active site" description="Proton acceptor; specific for (R)-substrate epimerization" evidence="5">
    <location>
        <position position="166"/>
    </location>
</feature>
<evidence type="ECO:0000259" key="8">
    <source>
        <dbReference type="SMART" id="SM00922"/>
    </source>
</evidence>
<dbReference type="EC" id="5.1.1.-" evidence="7"/>
<dbReference type="GO" id="GO:0000287">
    <property type="term" value="F:magnesium ion binding"/>
    <property type="evidence" value="ECO:0007669"/>
    <property type="project" value="UniProtKB-ARBA"/>
</dbReference>
<keyword evidence="2 6" id="KW-0479">Metal-binding</keyword>
<dbReference type="PANTHER" id="PTHR48080">
    <property type="entry name" value="D-GALACTONATE DEHYDRATASE-RELATED"/>
    <property type="match status" value="1"/>
</dbReference>
<evidence type="ECO:0000256" key="1">
    <source>
        <dbReference type="ARBA" id="ARBA00008031"/>
    </source>
</evidence>
<dbReference type="AlphaFoldDB" id="A0A1G9TB45"/>
<feature type="active site" description="Proton acceptor; specific for (S)-substrate epimerization" evidence="5">
    <location>
        <position position="263"/>
    </location>
</feature>
<dbReference type="SFLD" id="SFLDG00180">
    <property type="entry name" value="muconate_cycloisomerase"/>
    <property type="match status" value="1"/>
</dbReference>
<keyword evidence="10" id="KW-1185">Reference proteome</keyword>
<comment type="cofactor">
    <cofactor evidence="6 7">
        <name>Mg(2+)</name>
        <dbReference type="ChEBI" id="CHEBI:18420"/>
    </cofactor>
    <text evidence="6 7">Binds 1 Mg(2+) ion per subunit.</text>
</comment>
<feature type="binding site" evidence="6">
    <location>
        <position position="241"/>
    </location>
    <ligand>
        <name>Mg(2+)</name>
        <dbReference type="ChEBI" id="CHEBI:18420"/>
    </ligand>
</feature>
<protein>
    <recommendedName>
        <fullName evidence="7">Dipeptide epimerase</fullName>
        <ecNumber evidence="7">5.1.1.-</ecNumber>
    </recommendedName>
</protein>
<dbReference type="SUPFAM" id="SSF54826">
    <property type="entry name" value="Enolase N-terminal domain-like"/>
    <property type="match status" value="1"/>
</dbReference>
<dbReference type="InterPro" id="IPR034593">
    <property type="entry name" value="DgoD-like"/>
</dbReference>
<dbReference type="CDD" id="cd03319">
    <property type="entry name" value="L-Ala-DL-Glu_epimerase"/>
    <property type="match status" value="1"/>
</dbReference>
<feature type="domain" description="Mandelate racemase/muconate lactonizing enzyme C-terminal" evidence="8">
    <location>
        <begin position="148"/>
        <end position="237"/>
    </location>
</feature>
<dbReference type="Gene3D" id="3.20.20.120">
    <property type="entry name" value="Enolase-like C-terminal domain"/>
    <property type="match status" value="1"/>
</dbReference>
<evidence type="ECO:0000256" key="6">
    <source>
        <dbReference type="PIRSR" id="PIRSR634603-3"/>
    </source>
</evidence>
<organism evidence="9 10">
    <name type="scientific">Siphonobacter aquaeclarae</name>
    <dbReference type="NCBI Taxonomy" id="563176"/>
    <lineage>
        <taxon>Bacteria</taxon>
        <taxon>Pseudomonadati</taxon>
        <taxon>Bacteroidota</taxon>
        <taxon>Cytophagia</taxon>
        <taxon>Cytophagales</taxon>
        <taxon>Cytophagaceae</taxon>
        <taxon>Siphonobacter</taxon>
    </lineage>
</organism>
<dbReference type="SMART" id="SM00922">
    <property type="entry name" value="MR_MLE"/>
    <property type="match status" value="1"/>
</dbReference>
<name>A0A1G9TB45_9BACT</name>
<dbReference type="PANTHER" id="PTHR48080:SF3">
    <property type="entry name" value="ENOLASE SUPERFAMILY MEMBER DDB_G0284701"/>
    <property type="match status" value="1"/>
</dbReference>
<dbReference type="SFLD" id="SFLDS00001">
    <property type="entry name" value="Enolase"/>
    <property type="match status" value="1"/>
</dbReference>
<evidence type="ECO:0000256" key="3">
    <source>
        <dbReference type="ARBA" id="ARBA00022842"/>
    </source>
</evidence>
<dbReference type="EMBL" id="FNGS01000006">
    <property type="protein sequence ID" value="SDM44858.1"/>
    <property type="molecule type" value="Genomic_DNA"/>
</dbReference>
<keyword evidence="3 6" id="KW-0460">Magnesium</keyword>
<evidence type="ECO:0000256" key="7">
    <source>
        <dbReference type="RuleBase" id="RU366006"/>
    </source>
</evidence>
<dbReference type="InterPro" id="IPR029065">
    <property type="entry name" value="Enolase_C-like"/>
</dbReference>
<accession>A0A1G9TB45</accession>
<dbReference type="InterPro" id="IPR029017">
    <property type="entry name" value="Enolase-like_N"/>
</dbReference>
<dbReference type="Proteomes" id="UP000198901">
    <property type="component" value="Unassembled WGS sequence"/>
</dbReference>
<dbReference type="InterPro" id="IPR013342">
    <property type="entry name" value="Mandelate_racemase_C"/>
</dbReference>
<comment type="similarity">
    <text evidence="1 7">Belongs to the mandelate racemase/muconate lactonizing enzyme family.</text>
</comment>
<gene>
    <name evidence="9" type="ORF">SAMN04488090_3489</name>
</gene>
<sequence>MSNGFITLLIDLELHFHVHTLRLRHTFTITHESRNVQPTLIVELRDGAFSGYGEATETTYYGVFIEGMKAQLDSVRSLIEHYPGGTPEEFYAFIEPHLKNDHPFALCALDVAYNDLYAKKAGKKLYEVWGLDPSRNPITDYTIGIDTVEKMVEKMKEMPFPLYKIKLGTKDDIAIIRELRKHTDAIFRVDANTAWDVEETIRNSYALRELGVEFIEQPMKATNWEGMKRVYAESALPLLADESCIVEEDVARCYGFFHGINIKLMKCGGLTPARRMIAHARRLGLKVMVGCMTESNVGCSAIAQLLPLLDYVDMDGILLVDDDVSTGVTIDYGKVLYADANGTGAGLLKA</sequence>
<evidence type="ECO:0000256" key="2">
    <source>
        <dbReference type="ARBA" id="ARBA00022723"/>
    </source>
</evidence>
<proteinExistence type="inferred from homology"/>
<dbReference type="InterPro" id="IPR036849">
    <property type="entry name" value="Enolase-like_C_sf"/>
</dbReference>
<reference evidence="9 10" key="1">
    <citation type="submission" date="2016-10" db="EMBL/GenBank/DDBJ databases">
        <authorList>
            <person name="de Groot N.N."/>
        </authorList>
    </citation>
    <scope>NUCLEOTIDE SEQUENCE [LARGE SCALE GENOMIC DNA]</scope>
    <source>
        <strain evidence="9 10">DSM 21668</strain>
    </source>
</reference>